<accession>A0A813E924</accession>
<reference evidence="2" key="1">
    <citation type="submission" date="2021-02" db="EMBL/GenBank/DDBJ databases">
        <authorList>
            <person name="Dougan E. K."/>
            <person name="Rhodes N."/>
            <person name="Thang M."/>
            <person name="Chan C."/>
        </authorList>
    </citation>
    <scope>NUCLEOTIDE SEQUENCE</scope>
</reference>
<feature type="non-terminal residue" evidence="2">
    <location>
        <position position="1"/>
    </location>
</feature>
<name>A0A813E924_POLGL</name>
<feature type="region of interest" description="Disordered" evidence="1">
    <location>
        <begin position="61"/>
        <end position="116"/>
    </location>
</feature>
<evidence type="ECO:0000313" key="2">
    <source>
        <dbReference type="EMBL" id="CAE8595497.1"/>
    </source>
</evidence>
<feature type="compositionally biased region" description="Basic residues" evidence="1">
    <location>
        <begin position="61"/>
        <end position="70"/>
    </location>
</feature>
<keyword evidence="3" id="KW-1185">Reference proteome</keyword>
<gene>
    <name evidence="2" type="ORF">PGLA1383_LOCUS14006</name>
</gene>
<comment type="caution">
    <text evidence="2">The sequence shown here is derived from an EMBL/GenBank/DDBJ whole genome shotgun (WGS) entry which is preliminary data.</text>
</comment>
<evidence type="ECO:0000256" key="1">
    <source>
        <dbReference type="SAM" id="MobiDB-lite"/>
    </source>
</evidence>
<sequence>TWTRKESSAPFLVPSKFSQLCCQHRTPVRHSRRTNSCLLTTLPACQPTGLRRPAFRAARLRRARRRRRSQGWRSLPHSRADLPFLPITPEQIAEEGGSGTSSHPEDRPWDQPPLDS</sequence>
<protein>
    <submittedName>
        <fullName evidence="2">Uncharacterized protein</fullName>
    </submittedName>
</protein>
<dbReference type="Proteomes" id="UP000654075">
    <property type="component" value="Unassembled WGS sequence"/>
</dbReference>
<dbReference type="EMBL" id="CAJNNV010007885">
    <property type="protein sequence ID" value="CAE8595497.1"/>
    <property type="molecule type" value="Genomic_DNA"/>
</dbReference>
<evidence type="ECO:0000313" key="3">
    <source>
        <dbReference type="Proteomes" id="UP000654075"/>
    </source>
</evidence>
<organism evidence="2 3">
    <name type="scientific">Polarella glacialis</name>
    <name type="common">Dinoflagellate</name>
    <dbReference type="NCBI Taxonomy" id="89957"/>
    <lineage>
        <taxon>Eukaryota</taxon>
        <taxon>Sar</taxon>
        <taxon>Alveolata</taxon>
        <taxon>Dinophyceae</taxon>
        <taxon>Suessiales</taxon>
        <taxon>Suessiaceae</taxon>
        <taxon>Polarella</taxon>
    </lineage>
</organism>
<proteinExistence type="predicted"/>
<dbReference type="AlphaFoldDB" id="A0A813E924"/>